<name>A0A930W0F6_9ACTN</name>
<dbReference type="Pfam" id="PF25681">
    <property type="entry name" value="Phage_TTP_17"/>
    <property type="match status" value="1"/>
</dbReference>
<dbReference type="Proteomes" id="UP000698335">
    <property type="component" value="Unassembled WGS sequence"/>
</dbReference>
<evidence type="ECO:0000313" key="1">
    <source>
        <dbReference type="EMBL" id="MBF4807255.1"/>
    </source>
</evidence>
<protein>
    <recommendedName>
        <fullName evidence="3">Major tail protein</fullName>
    </recommendedName>
</protein>
<sequence>MAVDASKVLVGALDQETTGAVLDAPVGTALPTDVTGAINAAFKDSGYVDSDGLQLTTDFSTKDITEANGAAVRQLLESFNGETKYTELEMSERSLIRAFGSKSVTTTPATNSHGTQIKLAIGARLPEVRSWVFKIKDGTAKVLIVIPRGQAIPPSEMTFQASEPIKVPITLKCQRDAAGNSIYIYLDDGVVTK</sequence>
<gene>
    <name evidence="1" type="ORF">HXK26_00970</name>
</gene>
<reference evidence="1" key="1">
    <citation type="submission" date="2020-04" db="EMBL/GenBank/DDBJ databases">
        <title>Deep metagenomics examines the oral microbiome during advanced dental caries in children, revealing novel taxa and co-occurrences with host molecules.</title>
        <authorList>
            <person name="Baker J.L."/>
            <person name="Morton J.T."/>
            <person name="Dinis M."/>
            <person name="Alvarez R."/>
            <person name="Tran N.C."/>
            <person name="Knight R."/>
            <person name="Edlund A."/>
        </authorList>
    </citation>
    <scope>NUCLEOTIDE SEQUENCE</scope>
    <source>
        <strain evidence="1">JCVI_38_bin.5</strain>
    </source>
</reference>
<accession>A0A930W0F6</accession>
<dbReference type="InterPro" id="IPR058154">
    <property type="entry name" value="Bxb1_TTP-like"/>
</dbReference>
<evidence type="ECO:0000313" key="2">
    <source>
        <dbReference type="Proteomes" id="UP000698335"/>
    </source>
</evidence>
<dbReference type="EMBL" id="JABZGW010000017">
    <property type="protein sequence ID" value="MBF4807255.1"/>
    <property type="molecule type" value="Genomic_DNA"/>
</dbReference>
<comment type="caution">
    <text evidence="1">The sequence shown here is derived from an EMBL/GenBank/DDBJ whole genome shotgun (WGS) entry which is preliminary data.</text>
</comment>
<organism evidence="1 2">
    <name type="scientific">Lancefieldella rimae</name>
    <dbReference type="NCBI Taxonomy" id="1383"/>
    <lineage>
        <taxon>Bacteria</taxon>
        <taxon>Bacillati</taxon>
        <taxon>Actinomycetota</taxon>
        <taxon>Coriobacteriia</taxon>
        <taxon>Coriobacteriales</taxon>
        <taxon>Atopobiaceae</taxon>
        <taxon>Lancefieldella</taxon>
    </lineage>
</organism>
<dbReference type="AlphaFoldDB" id="A0A930W0F6"/>
<proteinExistence type="predicted"/>
<evidence type="ECO:0008006" key="3">
    <source>
        <dbReference type="Google" id="ProtNLM"/>
    </source>
</evidence>